<accession>A0A1I0CBB3</accession>
<protein>
    <submittedName>
        <fullName evidence="2">Uncharacterized protein</fullName>
    </submittedName>
</protein>
<reference evidence="2 3" key="1">
    <citation type="submission" date="2016-10" db="EMBL/GenBank/DDBJ databases">
        <authorList>
            <person name="de Groot N.N."/>
        </authorList>
    </citation>
    <scope>NUCLEOTIDE SEQUENCE [LARGE SCALE GENOMIC DNA]</scope>
    <source>
        <strain evidence="2 3">DSM 17862</strain>
    </source>
</reference>
<evidence type="ECO:0000313" key="3">
    <source>
        <dbReference type="Proteomes" id="UP000199180"/>
    </source>
</evidence>
<gene>
    <name evidence="2" type="ORF">SAMN04489858_103248</name>
</gene>
<organism evidence="2 3">
    <name type="scientific">Paracoccus homiensis</name>
    <dbReference type="NCBI Taxonomy" id="364199"/>
    <lineage>
        <taxon>Bacteria</taxon>
        <taxon>Pseudomonadati</taxon>
        <taxon>Pseudomonadota</taxon>
        <taxon>Alphaproteobacteria</taxon>
        <taxon>Rhodobacterales</taxon>
        <taxon>Paracoccaceae</taxon>
        <taxon>Paracoccus</taxon>
    </lineage>
</organism>
<dbReference type="AlphaFoldDB" id="A0A1I0CBB3"/>
<evidence type="ECO:0000313" key="2">
    <source>
        <dbReference type="EMBL" id="SET16730.1"/>
    </source>
</evidence>
<dbReference type="EMBL" id="FOHO01000003">
    <property type="protein sequence ID" value="SET16730.1"/>
    <property type="molecule type" value="Genomic_DNA"/>
</dbReference>
<proteinExistence type="predicted"/>
<keyword evidence="3" id="KW-1185">Reference proteome</keyword>
<evidence type="ECO:0000256" key="1">
    <source>
        <dbReference type="SAM" id="MobiDB-lite"/>
    </source>
</evidence>
<dbReference type="STRING" id="364199.SAMN04489858_103248"/>
<sequence>MNDMEMSGFGNPEGPFATGPKGGDARTDSVNAAASGVNPEEALAVAEGHFWSCIRDLKRHEAALQARESGGVDAGEIKEALHSAKAVRDAIGLMMAERNRVDKLRKDIAGGVGGGCLDLDEARDEIGRRLACLRRAAGS</sequence>
<name>A0A1I0CBB3_9RHOB</name>
<dbReference type="Proteomes" id="UP000199180">
    <property type="component" value="Unassembled WGS sequence"/>
</dbReference>
<feature type="region of interest" description="Disordered" evidence="1">
    <location>
        <begin position="1"/>
        <end position="34"/>
    </location>
</feature>
<dbReference type="RefSeq" id="WP_090733231.1">
    <property type="nucleotide sequence ID" value="NZ_CP177219.1"/>
</dbReference>